<keyword evidence="1" id="KW-1133">Transmembrane helix</keyword>
<accession>A0A0F6TPW9</accession>
<feature type="transmembrane region" description="Helical" evidence="1">
    <location>
        <begin position="45"/>
        <end position="66"/>
    </location>
</feature>
<dbReference type="KEGG" id="kge:TQ33_0733"/>
<keyword evidence="1" id="KW-0812">Transmembrane</keyword>
<protein>
    <submittedName>
        <fullName evidence="2">Uncharacterized protein</fullName>
    </submittedName>
</protein>
<dbReference type="AlphaFoldDB" id="A0A0F6TPW9"/>
<evidence type="ECO:0000313" key="2">
    <source>
        <dbReference type="EMBL" id="AKE51707.1"/>
    </source>
</evidence>
<feature type="transmembrane region" description="Helical" evidence="1">
    <location>
        <begin position="78"/>
        <end position="95"/>
    </location>
</feature>
<dbReference type="EMBL" id="CP010975">
    <property type="protein sequence ID" value="AKE51707.1"/>
    <property type="molecule type" value="Genomic_DNA"/>
</dbReference>
<organism evidence="2 3">
    <name type="scientific">Kangiella geojedonensis</name>
    <dbReference type="NCBI Taxonomy" id="914150"/>
    <lineage>
        <taxon>Bacteria</taxon>
        <taxon>Pseudomonadati</taxon>
        <taxon>Pseudomonadota</taxon>
        <taxon>Gammaproteobacteria</taxon>
        <taxon>Kangiellales</taxon>
        <taxon>Kangiellaceae</taxon>
        <taxon>Kangiella</taxon>
    </lineage>
</organism>
<dbReference type="Proteomes" id="UP000034071">
    <property type="component" value="Chromosome"/>
</dbReference>
<proteinExistence type="predicted"/>
<gene>
    <name evidence="2" type="ORF">TQ33_0733</name>
</gene>
<feature type="transmembrane region" description="Helical" evidence="1">
    <location>
        <begin position="101"/>
        <end position="124"/>
    </location>
</feature>
<keyword evidence="1" id="KW-0472">Membrane</keyword>
<evidence type="ECO:0000256" key="1">
    <source>
        <dbReference type="SAM" id="Phobius"/>
    </source>
</evidence>
<dbReference type="RefSeq" id="WP_084616912.1">
    <property type="nucleotide sequence ID" value="NZ_CP010975.1"/>
</dbReference>
<feature type="transmembrane region" description="Helical" evidence="1">
    <location>
        <begin position="20"/>
        <end position="39"/>
    </location>
</feature>
<dbReference type="OrthoDB" id="6196689at2"/>
<evidence type="ECO:0000313" key="3">
    <source>
        <dbReference type="Proteomes" id="UP000034071"/>
    </source>
</evidence>
<sequence>MSEENSVEKVAMPKGVKNVLLINLVIIAVAAWAIFNMYTETGAEILIAFATWSLLGTLVFCEIVLLSKMRKAWGMLRALIYTIALLQALTTMVLTKDFLSLWGVLAFFGSLFVVIYLIGLRGYLNSDGFKRWFGS</sequence>
<keyword evidence="3" id="KW-1185">Reference proteome</keyword>
<dbReference type="HOGENOM" id="CLU_1924624_0_0_6"/>
<name>A0A0F6TPW9_9GAMM</name>
<reference evidence="2 3" key="1">
    <citation type="submission" date="2015-02" db="EMBL/GenBank/DDBJ databases">
        <title>Complete genome sequence of Kangiella geojedonensis strain YCS-5T.</title>
        <authorList>
            <person name="Kim K.M."/>
        </authorList>
    </citation>
    <scope>NUCLEOTIDE SEQUENCE [LARGE SCALE GENOMIC DNA]</scope>
    <source>
        <strain evidence="2 3">YCS-5</strain>
    </source>
</reference>